<protein>
    <submittedName>
        <fullName evidence="1">Uncharacterized protein</fullName>
    </submittedName>
</protein>
<sequence length="59" mass="6631">MMTNGLLDPIFPIEGAKCIAEAAERAYATTTCDGLITANNKHYKYIPNLECRRFEPEHS</sequence>
<reference evidence="1" key="1">
    <citation type="submission" date="2017-02" db="EMBL/GenBank/DDBJ databases">
        <authorList>
            <person name="Regsiter A."/>
            <person name="William W."/>
        </authorList>
    </citation>
    <scope>NUCLEOTIDE SEQUENCE</scope>
    <source>
        <strain evidence="1">Bib</strain>
    </source>
</reference>
<name>A0A3P3XJF4_9SPIR</name>
<organism evidence="1">
    <name type="scientific">uncultured spirochete</name>
    <dbReference type="NCBI Taxonomy" id="156406"/>
    <lineage>
        <taxon>Bacteria</taxon>
        <taxon>Pseudomonadati</taxon>
        <taxon>Spirochaetota</taxon>
        <taxon>Spirochaetia</taxon>
        <taxon>Spirochaetales</taxon>
        <taxon>environmental samples</taxon>
    </lineage>
</organism>
<dbReference type="AlphaFoldDB" id="A0A3P3XJF4"/>
<proteinExistence type="predicted"/>
<gene>
    <name evidence="1" type="ORF">SPIROBIBN47_290105</name>
</gene>
<accession>A0A3P3XJF4</accession>
<dbReference type="EMBL" id="FWDM01000022">
    <property type="protein sequence ID" value="SLM13556.1"/>
    <property type="molecule type" value="Genomic_DNA"/>
</dbReference>
<evidence type="ECO:0000313" key="1">
    <source>
        <dbReference type="EMBL" id="SLM13556.1"/>
    </source>
</evidence>